<dbReference type="HOGENOM" id="CLU_552018_0_0_1"/>
<reference evidence="2" key="1">
    <citation type="journal article" date="2014" name="Genome Announc.">
        <title>Genome sequence and annotation of Acremonium chrysogenum, producer of the beta-lactam antibiotic cephalosporin C.</title>
        <authorList>
            <person name="Terfehr D."/>
            <person name="Dahlmann T.A."/>
            <person name="Specht T."/>
            <person name="Zadra I."/>
            <person name="Kuernsteiner H."/>
            <person name="Kueck U."/>
        </authorList>
    </citation>
    <scope>NUCLEOTIDE SEQUENCE [LARGE SCALE GENOMIC DNA]</scope>
    <source>
        <strain evidence="2">ATCC 11550 / CBS 779.69 / DSM 880 / IAM 14645 / JCM 23072 / IMI 49137</strain>
    </source>
</reference>
<protein>
    <submittedName>
        <fullName evidence="1">Uncharacterized protein</fullName>
    </submittedName>
</protein>
<proteinExistence type="predicted"/>
<dbReference type="AlphaFoldDB" id="A0A086TG33"/>
<evidence type="ECO:0000313" key="2">
    <source>
        <dbReference type="Proteomes" id="UP000029964"/>
    </source>
</evidence>
<organism evidence="1 2">
    <name type="scientific">Hapsidospora chrysogenum (strain ATCC 11550 / CBS 779.69 / DSM 880 / IAM 14645 / JCM 23072 / IMI 49137)</name>
    <name type="common">Acremonium chrysogenum</name>
    <dbReference type="NCBI Taxonomy" id="857340"/>
    <lineage>
        <taxon>Eukaryota</taxon>
        <taxon>Fungi</taxon>
        <taxon>Dikarya</taxon>
        <taxon>Ascomycota</taxon>
        <taxon>Pezizomycotina</taxon>
        <taxon>Sordariomycetes</taxon>
        <taxon>Hypocreomycetidae</taxon>
        <taxon>Hypocreales</taxon>
        <taxon>Bionectriaceae</taxon>
        <taxon>Hapsidospora</taxon>
    </lineage>
</organism>
<dbReference type="Proteomes" id="UP000029964">
    <property type="component" value="Unassembled WGS sequence"/>
</dbReference>
<evidence type="ECO:0000313" key="1">
    <source>
        <dbReference type="EMBL" id="KFH48315.1"/>
    </source>
</evidence>
<gene>
    <name evidence="1" type="ORF">ACRE_009460</name>
</gene>
<dbReference type="SUPFAM" id="SSF53098">
    <property type="entry name" value="Ribonuclease H-like"/>
    <property type="match status" value="1"/>
</dbReference>
<keyword evidence="2" id="KW-1185">Reference proteome</keyword>
<comment type="caution">
    <text evidence="1">The sequence shown here is derived from an EMBL/GenBank/DDBJ whole genome shotgun (WGS) entry which is preliminary data.</text>
</comment>
<sequence>MTTSTQSSTSMKPGAQTQVVTGRVVGSGANEPAWSDEQLQHFSSLRSLKLPIVKNLDGTSSATTAAILPTLPFSEFKIGIGDAKPDDKLPKKKLYSDVVIIGMDDNWVLNQSGVHFARFGFPAESLAPVFHTLDSTVNGIINSLIMTDGYYWCNTSCGISHTPGTFAMDMLGTKSSQGVGTFAISLGCEYDKEGDRMIPNLAKYVFSIKCHSFVHFRKTDCYGPPQTASVGVLMNNDMMMMAEPLSKCALPILPPEYNSHDAQDRHVHLLQAHHVDGGGVQDRHRDEPARTAQIEQLSAFTDTGENFSVYMRTTVRTNTSPNLRALPPMLYNALASEPMDAMKRFNSWIKLMHSMNTNGDTNMDNVILAAHSGPYHDHVHLLRTMMRWGITPPEYRFSDTLALFKAMKGMNQRADLPTLVTKAVVMCVFPMVKKACYAFSTSHDDFMKRSGLNMHGIRPVYTLQGHWLGSRTRLWRSPLEPWGVSLSRMPHVNL</sequence>
<dbReference type="EMBL" id="JPKY01000004">
    <property type="protein sequence ID" value="KFH48315.1"/>
    <property type="molecule type" value="Genomic_DNA"/>
</dbReference>
<dbReference type="InterPro" id="IPR012337">
    <property type="entry name" value="RNaseH-like_sf"/>
</dbReference>
<name>A0A086TG33_HAPC1</name>
<dbReference type="OrthoDB" id="5241404at2759"/>
<accession>A0A086TG33</accession>